<sequence>MGSEDGERSVDRAAGRALHDGPRTAILVTGMHRNGTSALARTLSLLGAALPSDLVPANEGNPHGHWEPRGMVDLNDRMLADAGSDLYGVRDIPAAWFESPAASAFTDDAVRLIAGSFADERLVVLKDPRTALLAPIWNRALASAGFRVVHVLPLRHPADVAASLRRRHLQTIPYDAWASPRGEAVWLRYTLAAVRGSRGHARAFLRYADLLADWRRELGRLGRDLGIAWPALGTAREAEVDAFLHANDRADGEHAAIAPDPRTLGDLDLPTLAAACYDELASVGDDGTRVDAFGAEFTRRIAGAGDLIGTFEDLYALVWRFFEEAGSLATRLDLSLAAEGRQRERVQQTWAALTEANSDKLRLRLDAGSRDRQIVSLQGELARLDGAVESRDARIADLEHQVARLDAELCEFATSHEERFAEQRGVADTARRDHADALSRLAALHGSTSWRFTAPLRALSRVVRRRA</sequence>
<dbReference type="InterPro" id="IPR014556">
    <property type="entry name" value="UCP029407"/>
</dbReference>
<dbReference type="Gene3D" id="3.40.50.300">
    <property type="entry name" value="P-loop containing nucleotide triphosphate hydrolases"/>
    <property type="match status" value="1"/>
</dbReference>
<evidence type="ECO:0000313" key="2">
    <source>
        <dbReference type="Proteomes" id="UP000290759"/>
    </source>
</evidence>
<reference evidence="1 2" key="1">
    <citation type="submission" date="2018-12" db="EMBL/GenBank/DDBJ databases">
        <authorList>
            <person name="Grouzdev D.S."/>
            <person name="Krutkina M.S."/>
        </authorList>
    </citation>
    <scope>NUCLEOTIDE SEQUENCE [LARGE SCALE GENOMIC DNA]</scope>
    <source>
        <strain evidence="1 2">RmlP026</strain>
    </source>
</reference>
<organism evidence="1 2">
    <name type="scientific">Lichenibacterium minor</name>
    <dbReference type="NCBI Taxonomy" id="2316528"/>
    <lineage>
        <taxon>Bacteria</taxon>
        <taxon>Pseudomonadati</taxon>
        <taxon>Pseudomonadota</taxon>
        <taxon>Alphaproteobacteria</taxon>
        <taxon>Hyphomicrobiales</taxon>
        <taxon>Lichenihabitantaceae</taxon>
        <taxon>Lichenibacterium</taxon>
    </lineage>
</organism>
<gene>
    <name evidence="1" type="ORF">D3273_21055</name>
</gene>
<dbReference type="RefSeq" id="WP_129228863.1">
    <property type="nucleotide sequence ID" value="NZ_QYBB01000034.1"/>
</dbReference>
<dbReference type="EMBL" id="QYBB01000034">
    <property type="protein sequence ID" value="RYC30026.1"/>
    <property type="molecule type" value="Genomic_DNA"/>
</dbReference>
<dbReference type="SUPFAM" id="SSF52540">
    <property type="entry name" value="P-loop containing nucleoside triphosphate hydrolases"/>
    <property type="match status" value="1"/>
</dbReference>
<comment type="caution">
    <text evidence="1">The sequence shown here is derived from an EMBL/GenBank/DDBJ whole genome shotgun (WGS) entry which is preliminary data.</text>
</comment>
<dbReference type="Proteomes" id="UP000290759">
    <property type="component" value="Unassembled WGS sequence"/>
</dbReference>
<dbReference type="AlphaFoldDB" id="A0A4Q2U5F6"/>
<dbReference type="OrthoDB" id="9816424at2"/>
<keyword evidence="2" id="KW-1185">Reference proteome</keyword>
<evidence type="ECO:0000313" key="1">
    <source>
        <dbReference type="EMBL" id="RYC30026.1"/>
    </source>
</evidence>
<reference evidence="1 2" key="2">
    <citation type="submission" date="2019-02" db="EMBL/GenBank/DDBJ databases">
        <title>'Lichenibacterium ramalinii' gen. nov. sp. nov., 'Lichenibacterium minor' gen. nov. sp. nov.</title>
        <authorList>
            <person name="Pankratov T."/>
        </authorList>
    </citation>
    <scope>NUCLEOTIDE SEQUENCE [LARGE SCALE GENOMIC DNA]</scope>
    <source>
        <strain evidence="1 2">RmlP026</strain>
    </source>
</reference>
<dbReference type="PIRSF" id="PIRSF029407">
    <property type="entry name" value="UCP029407"/>
    <property type="match status" value="1"/>
</dbReference>
<evidence type="ECO:0008006" key="3">
    <source>
        <dbReference type="Google" id="ProtNLM"/>
    </source>
</evidence>
<accession>A0A4Q2U5F6</accession>
<name>A0A4Q2U5F6_9HYPH</name>
<protein>
    <recommendedName>
        <fullName evidence="3">Sulfotransferase family protein</fullName>
    </recommendedName>
</protein>
<proteinExistence type="predicted"/>
<dbReference type="InterPro" id="IPR027417">
    <property type="entry name" value="P-loop_NTPase"/>
</dbReference>